<dbReference type="Proteomes" id="UP001225356">
    <property type="component" value="Unassembled WGS sequence"/>
</dbReference>
<protein>
    <submittedName>
        <fullName evidence="1">Uncharacterized protein</fullName>
    </submittedName>
</protein>
<reference evidence="1 2" key="1">
    <citation type="submission" date="2023-07" db="EMBL/GenBank/DDBJ databases">
        <title>Sequencing the genomes of 1000 actinobacteria strains.</title>
        <authorList>
            <person name="Klenk H.-P."/>
        </authorList>
    </citation>
    <scope>NUCLEOTIDE SEQUENCE [LARGE SCALE GENOMIC DNA]</scope>
    <source>
        <strain evidence="1 2">DSM 46740</strain>
    </source>
</reference>
<evidence type="ECO:0000313" key="2">
    <source>
        <dbReference type="Proteomes" id="UP001225356"/>
    </source>
</evidence>
<dbReference type="RefSeq" id="WP_307566002.1">
    <property type="nucleotide sequence ID" value="NZ_JAUSQU010000001.1"/>
</dbReference>
<evidence type="ECO:0000313" key="1">
    <source>
        <dbReference type="EMBL" id="MDP9848594.1"/>
    </source>
</evidence>
<comment type="caution">
    <text evidence="1">The sequence shown here is derived from an EMBL/GenBank/DDBJ whole genome shotgun (WGS) entry which is preliminary data.</text>
</comment>
<dbReference type="EMBL" id="JAUSQU010000001">
    <property type="protein sequence ID" value="MDP9848594.1"/>
    <property type="molecule type" value="Genomic_DNA"/>
</dbReference>
<accession>A0ABT9QPA6</accession>
<keyword evidence="2" id="KW-1185">Reference proteome</keyword>
<proteinExistence type="predicted"/>
<gene>
    <name evidence="1" type="ORF">J2853_007805</name>
</gene>
<name>A0ABT9QPA6_9ACTN</name>
<sequence length="50" mass="5052">MNVRASFRNGGTPAVLPVHGALSHAIALPRPSAVAGDIRAAAAAIRVPRP</sequence>
<organism evidence="1 2">
    <name type="scientific">Streptosporangium lutulentum</name>
    <dbReference type="NCBI Taxonomy" id="1461250"/>
    <lineage>
        <taxon>Bacteria</taxon>
        <taxon>Bacillati</taxon>
        <taxon>Actinomycetota</taxon>
        <taxon>Actinomycetes</taxon>
        <taxon>Streptosporangiales</taxon>
        <taxon>Streptosporangiaceae</taxon>
        <taxon>Streptosporangium</taxon>
    </lineage>
</organism>